<evidence type="ECO:0000256" key="1">
    <source>
        <dbReference type="ARBA" id="ARBA00004496"/>
    </source>
</evidence>
<dbReference type="SUPFAM" id="SSF52317">
    <property type="entry name" value="Class I glutamine amidotransferase-like"/>
    <property type="match status" value="1"/>
</dbReference>
<feature type="domain" description="Phosphoribosylformylglycinamidine synthase linker" evidence="19">
    <location>
        <begin position="191"/>
        <end position="242"/>
    </location>
</feature>
<dbReference type="OrthoDB" id="6666987at2759"/>
<dbReference type="FunFam" id="3.30.1330.10:FF:000005">
    <property type="entry name" value="Phosphoribosylformylglycinamidine synthase"/>
    <property type="match status" value="1"/>
</dbReference>
<dbReference type="InterPro" id="IPR010073">
    <property type="entry name" value="PurL_large"/>
</dbReference>
<dbReference type="FunFam" id="3.30.1330.10:FF:000002">
    <property type="entry name" value="Phosphoribosylformylglycinamidine synthase"/>
    <property type="match status" value="1"/>
</dbReference>
<evidence type="ECO:0000256" key="12">
    <source>
        <dbReference type="ARBA" id="ARBA00022962"/>
    </source>
</evidence>
<dbReference type="EMBL" id="ML769560">
    <property type="protein sequence ID" value="KAE9393983.1"/>
    <property type="molecule type" value="Genomic_DNA"/>
</dbReference>
<dbReference type="Pfam" id="PF18076">
    <property type="entry name" value="FGAR-AT_N"/>
    <property type="match status" value="1"/>
</dbReference>
<accession>A0A6A4H8F3</accession>
<keyword evidence="7" id="KW-0479">Metal-binding</keyword>
<dbReference type="GO" id="GO:0005524">
    <property type="term" value="F:ATP binding"/>
    <property type="evidence" value="ECO:0007669"/>
    <property type="project" value="UniProtKB-KW"/>
</dbReference>
<organism evidence="22 23">
    <name type="scientific">Gymnopus androsaceus JB14</name>
    <dbReference type="NCBI Taxonomy" id="1447944"/>
    <lineage>
        <taxon>Eukaryota</taxon>
        <taxon>Fungi</taxon>
        <taxon>Dikarya</taxon>
        <taxon>Basidiomycota</taxon>
        <taxon>Agaricomycotina</taxon>
        <taxon>Agaricomycetes</taxon>
        <taxon>Agaricomycetidae</taxon>
        <taxon>Agaricales</taxon>
        <taxon>Marasmiineae</taxon>
        <taxon>Omphalotaceae</taxon>
        <taxon>Gymnopus</taxon>
    </lineage>
</organism>
<evidence type="ECO:0000256" key="8">
    <source>
        <dbReference type="ARBA" id="ARBA00022741"/>
    </source>
</evidence>
<dbReference type="GO" id="GO:0004642">
    <property type="term" value="F:phosphoribosylformylglycinamidine synthase activity"/>
    <property type="evidence" value="ECO:0007669"/>
    <property type="project" value="UniProtKB-EC"/>
</dbReference>
<gene>
    <name evidence="22" type="ORF">BT96DRAFT_1022777</name>
</gene>
<keyword evidence="23" id="KW-1185">Reference proteome</keyword>
<keyword evidence="5" id="KW-0963">Cytoplasm</keyword>
<dbReference type="UniPathway" id="UPA00074">
    <property type="reaction ID" value="UER00128"/>
</dbReference>
<evidence type="ECO:0000313" key="22">
    <source>
        <dbReference type="EMBL" id="KAE9393983.1"/>
    </source>
</evidence>
<keyword evidence="9" id="KW-0658">Purine biosynthesis</keyword>
<dbReference type="Proteomes" id="UP000799118">
    <property type="component" value="Unassembled WGS sequence"/>
</dbReference>
<dbReference type="SUPFAM" id="SSF82697">
    <property type="entry name" value="PurS-like"/>
    <property type="match status" value="1"/>
</dbReference>
<dbReference type="GO" id="GO:0046872">
    <property type="term" value="F:metal ion binding"/>
    <property type="evidence" value="ECO:0007669"/>
    <property type="project" value="UniProtKB-KW"/>
</dbReference>
<evidence type="ECO:0000256" key="11">
    <source>
        <dbReference type="ARBA" id="ARBA00022842"/>
    </source>
</evidence>
<dbReference type="InterPro" id="IPR036676">
    <property type="entry name" value="PurM-like_C_sf"/>
</dbReference>
<dbReference type="Gene3D" id="3.30.1330.10">
    <property type="entry name" value="PurM-like, N-terminal domain"/>
    <property type="match status" value="2"/>
</dbReference>
<keyword evidence="6" id="KW-0436">Ligase</keyword>
<keyword evidence="10" id="KW-0067">ATP-binding</keyword>
<dbReference type="Gene3D" id="3.90.650.10">
    <property type="entry name" value="PurM-like C-terminal domain"/>
    <property type="match status" value="2"/>
</dbReference>
<evidence type="ECO:0000256" key="10">
    <source>
        <dbReference type="ARBA" id="ARBA00022840"/>
    </source>
</evidence>
<dbReference type="SMART" id="SM01211">
    <property type="entry name" value="GATase_5"/>
    <property type="match status" value="1"/>
</dbReference>
<dbReference type="SUPFAM" id="SSF55326">
    <property type="entry name" value="PurM N-terminal domain-like"/>
    <property type="match status" value="2"/>
</dbReference>
<dbReference type="Pfam" id="PF02769">
    <property type="entry name" value="AIRS_C"/>
    <property type="match status" value="2"/>
</dbReference>
<dbReference type="GO" id="GO:0005737">
    <property type="term" value="C:cytoplasm"/>
    <property type="evidence" value="ECO:0007669"/>
    <property type="project" value="UniProtKB-SubCell"/>
</dbReference>
<evidence type="ECO:0000256" key="6">
    <source>
        <dbReference type="ARBA" id="ARBA00022598"/>
    </source>
</evidence>
<evidence type="ECO:0000313" key="23">
    <source>
        <dbReference type="Proteomes" id="UP000799118"/>
    </source>
</evidence>
<dbReference type="InterPro" id="IPR036604">
    <property type="entry name" value="PurS-like_sf"/>
</dbReference>
<evidence type="ECO:0000256" key="7">
    <source>
        <dbReference type="ARBA" id="ARBA00022723"/>
    </source>
</evidence>
<dbReference type="InterPro" id="IPR040707">
    <property type="entry name" value="FGAR-AT_N"/>
</dbReference>
<evidence type="ECO:0000259" key="19">
    <source>
        <dbReference type="Pfam" id="PF18072"/>
    </source>
</evidence>
<evidence type="ECO:0000259" key="18">
    <source>
        <dbReference type="Pfam" id="PF02769"/>
    </source>
</evidence>
<dbReference type="InterPro" id="IPR029062">
    <property type="entry name" value="Class_I_gatase-like"/>
</dbReference>
<comment type="subcellular location">
    <subcellularLocation>
        <location evidence="1">Cytoplasm</location>
    </subcellularLocation>
</comment>
<keyword evidence="11" id="KW-0460">Magnesium</keyword>
<feature type="domain" description="PurM-like C-terminal" evidence="18">
    <location>
        <begin position="874"/>
        <end position="994"/>
    </location>
</feature>
<dbReference type="PANTHER" id="PTHR10099:SF1">
    <property type="entry name" value="PHOSPHORIBOSYLFORMYLGLYCINAMIDINE SYNTHASE"/>
    <property type="match status" value="1"/>
</dbReference>
<dbReference type="FunFam" id="3.40.50.880:FF:000008">
    <property type="entry name" value="Phosphoribosylformylglycinamidine synthase"/>
    <property type="match status" value="1"/>
</dbReference>
<evidence type="ECO:0000256" key="17">
    <source>
        <dbReference type="ARBA" id="ARBA00071729"/>
    </source>
</evidence>
<name>A0A6A4H8F3_9AGAR</name>
<dbReference type="InterPro" id="IPR055181">
    <property type="entry name" value="FGAR-AT_PurM_N-like"/>
</dbReference>
<dbReference type="SUPFAM" id="SSF109736">
    <property type="entry name" value="FGAM synthase PurL, linker domain"/>
    <property type="match status" value="1"/>
</dbReference>
<evidence type="ECO:0000256" key="5">
    <source>
        <dbReference type="ARBA" id="ARBA00022490"/>
    </source>
</evidence>
<dbReference type="CDD" id="cd02204">
    <property type="entry name" value="PurL_repeat2"/>
    <property type="match status" value="1"/>
</dbReference>
<dbReference type="Pfam" id="PF22689">
    <property type="entry name" value="FGAR-AT_PurM_N-like"/>
    <property type="match status" value="1"/>
</dbReference>
<dbReference type="InterPro" id="IPR010918">
    <property type="entry name" value="PurM-like_C_dom"/>
</dbReference>
<dbReference type="HAMAP" id="MF_00419">
    <property type="entry name" value="PurL_1"/>
    <property type="match status" value="1"/>
</dbReference>
<evidence type="ECO:0000256" key="15">
    <source>
        <dbReference type="ARBA" id="ARBA00052585"/>
    </source>
</evidence>
<dbReference type="InterPro" id="IPR041609">
    <property type="entry name" value="PurL_linker"/>
</dbReference>
<comment type="similarity">
    <text evidence="3">In the N-terminal section; belongs to the FGAMS family.</text>
</comment>
<feature type="domain" description="Phosphoribosylformylglycinamidine synthase N-terminal" evidence="20">
    <location>
        <begin position="36"/>
        <end position="164"/>
    </location>
</feature>
<comment type="catalytic activity">
    <reaction evidence="15">
        <text>N(2)-formyl-N(1)-(5-phospho-beta-D-ribosyl)glycinamide + L-glutamine + ATP + H2O = 2-formamido-N(1)-(5-O-phospho-beta-D-ribosyl)acetamidine + L-glutamate + ADP + phosphate + H(+)</text>
        <dbReference type="Rhea" id="RHEA:17129"/>
        <dbReference type="ChEBI" id="CHEBI:15377"/>
        <dbReference type="ChEBI" id="CHEBI:15378"/>
        <dbReference type="ChEBI" id="CHEBI:29985"/>
        <dbReference type="ChEBI" id="CHEBI:30616"/>
        <dbReference type="ChEBI" id="CHEBI:43474"/>
        <dbReference type="ChEBI" id="CHEBI:58359"/>
        <dbReference type="ChEBI" id="CHEBI:147286"/>
        <dbReference type="ChEBI" id="CHEBI:147287"/>
        <dbReference type="ChEBI" id="CHEBI:456216"/>
        <dbReference type="EC" id="6.3.5.3"/>
    </reaction>
</comment>
<evidence type="ECO:0000259" key="21">
    <source>
        <dbReference type="Pfam" id="PF22689"/>
    </source>
</evidence>
<keyword evidence="12" id="KW-0315">Glutamine amidotransferase</keyword>
<reference evidence="22" key="1">
    <citation type="journal article" date="2019" name="Environ. Microbiol.">
        <title>Fungal ecological strategies reflected in gene transcription - a case study of two litter decomposers.</title>
        <authorList>
            <person name="Barbi F."/>
            <person name="Kohler A."/>
            <person name="Barry K."/>
            <person name="Baskaran P."/>
            <person name="Daum C."/>
            <person name="Fauchery L."/>
            <person name="Ihrmark K."/>
            <person name="Kuo A."/>
            <person name="LaButti K."/>
            <person name="Lipzen A."/>
            <person name="Morin E."/>
            <person name="Grigoriev I.V."/>
            <person name="Henrissat B."/>
            <person name="Lindahl B."/>
            <person name="Martin F."/>
        </authorList>
    </citation>
    <scope>NUCLEOTIDE SEQUENCE</scope>
    <source>
        <strain evidence="22">JB14</strain>
    </source>
</reference>
<feature type="domain" description="PurM-like C-terminal" evidence="18">
    <location>
        <begin position="459"/>
        <end position="617"/>
    </location>
</feature>
<dbReference type="PANTHER" id="PTHR10099">
    <property type="entry name" value="PHOSPHORIBOSYLFORMYLGLYCINAMIDINE SYNTHASE"/>
    <property type="match status" value="1"/>
</dbReference>
<dbReference type="CDD" id="cd01740">
    <property type="entry name" value="GATase1_FGAR_AT"/>
    <property type="match status" value="1"/>
</dbReference>
<protein>
    <recommendedName>
        <fullName evidence="17">Phosphoribosylformylglycinamidine synthase</fullName>
        <ecNumber evidence="4">6.3.5.3</ecNumber>
    </recommendedName>
    <alternativeName>
        <fullName evidence="14">Formylglycinamide ribonucleotide amidotransferase</fullName>
    </alternativeName>
    <alternativeName>
        <fullName evidence="13">Formylglycinamide ribotide amidotransferase</fullName>
    </alternativeName>
</protein>
<evidence type="ECO:0000256" key="14">
    <source>
        <dbReference type="ARBA" id="ARBA00032632"/>
    </source>
</evidence>
<keyword evidence="8" id="KW-0547">Nucleotide-binding</keyword>
<sequence>MLVLPGSSSIFQQKRDAILKNIQKSCPSVTSVDSVWVHLIKCTSKQAEEELSEAGTSLDHLLNYGDDITLKTTLHSLRSSKSNVAYVLPRIGSISPWSSKATDIAAICNLSDQVERIERGVAYVFTTSDNRELSLDDISQFSHLIHDRMTQTIHLSIPDEDTLFAHNTPRSLHAVHIASSSGQSAQEIFNQANKDLGLALSPDEIAYLVSAFISGPNPINRNPTDAELFMFAQVNSEHCRHKIFNAKWTIDSTTRDLSLFQMIRNTEHISGGNTISAYSDNAAVFKGPVAPRFSAVKRDVEHIYQPRSEEMPILIKVETHNHPTGVSPYPGAATGSGGEIRDEGAVGRGSKPKAGLAGFTTSNLLIPGFEQPWEEDYGKPAHIASALDIMIEAPLGASAFNNEFGRPALTGYFRTFCENLPVDGESGQKEIRGYHKPIMIAGGYGNVRPAFARKSSITPGAKVIVLGGPGMLIGLGGGAASSQVSGASSAELDFASVQRDNAEMQRRCQQVIDACVAIEGDENPIQSIHDVGAGGLSNALPELVHDSGLGATFEIRNVLVADSSMSPMEIWCNESQERYVLALHPEKLPLFEQIANRERCPFAVVGIATEKEELVVTDRLLGGDVIRLQMEMLFGKPPKMERKDRNRTWGGAAFDTTLTKYLPPSTHTPLSLAVERVLRLPSVGSKSFLITIGDRTITGLVTRDQMVGPWQVPVADVAVTRTSYGFDTISGEAMAMGERTPLALISPGASARMAVAESLTNLTAAYVGEISNVKLSANWMCAASKAGEGAGLYEAVQAIGMNLCPKLGIGIPVGKDSMSMSMKWKEGSEQKDVSSPLSLIITAFGSVEDVAGTWTPMLQVNVGEPTVLVFFDLALGQQRLGGSALAQVFREIGQEAPDVEDASVLRSFFQACQQIRKKEPEVVLAYHDRSDGGLFTTLAEMSFAGRVGIEVSLDSMQNSADAIAALFNEELGAVIQVRRSHLPRLMTVFVESGFPSTSIHTLGRVNETAPDQCYKILHNSEYIFSSTRKELQKMWAETSFKMQELRDNPIAAQEEFDLIADESHKGLYYDLTFTSSPTTDHTRRPKVAILREQGVNGMVEMAWAFTAAGFDAIDVHMTDILSGKLSLSAFHGLAACGGFSYGDVLGAGKGWAHSVLLNDRARKEFINFFTRLDTFTLAVCNGCQFLSHLREIIPGAQNWPDFKPNRSERFEGRVSMVEVVDTQCTRSSIFLREMVGSKLPVAVAHGEGRVSFTDASHQETFLAQDLVNLRFVDSDGKPTEVYPLNPNGSPAGITGVQTPDGRVLAMMPHPERVTTLESNSWYPSSLREEWKGVGPWFKLFQSARSWCDGH</sequence>
<dbReference type="NCBIfam" id="NF003672">
    <property type="entry name" value="PRK05297.1"/>
    <property type="match status" value="1"/>
</dbReference>
<evidence type="ECO:0000256" key="3">
    <source>
        <dbReference type="ARBA" id="ARBA00008608"/>
    </source>
</evidence>
<dbReference type="Gene3D" id="1.10.8.750">
    <property type="entry name" value="Phosphoribosylformylglycinamidine synthase, linker domain"/>
    <property type="match status" value="1"/>
</dbReference>
<evidence type="ECO:0000259" key="20">
    <source>
        <dbReference type="Pfam" id="PF18076"/>
    </source>
</evidence>
<dbReference type="FunFam" id="3.90.650.10:FF:000005">
    <property type="entry name" value="Phosphoribosylformylglycinamidine synthase"/>
    <property type="match status" value="1"/>
</dbReference>
<dbReference type="Pfam" id="PF13507">
    <property type="entry name" value="GATase_5"/>
    <property type="match status" value="1"/>
</dbReference>
<comment type="pathway">
    <text evidence="2">Purine metabolism; IMP biosynthesis via de novo pathway; 5-amino-1-(5-phospho-D-ribosyl)imidazole from N(2)-formyl-N(1)-(5-phospho-D-ribosyl)glycinamide: step 1/2.</text>
</comment>
<comment type="function">
    <text evidence="16">Phosphoribosylformylglycinamidine synthase involved in the purines biosynthetic pathway. Catalyzes the ATP-dependent conversion of formylglycinamide ribonucleotide (FGAR) and glutamine to yield formylglycinamidine ribonucleotide (FGAM) and glutamate.</text>
</comment>
<evidence type="ECO:0000256" key="13">
    <source>
        <dbReference type="ARBA" id="ARBA00029823"/>
    </source>
</evidence>
<dbReference type="EC" id="6.3.5.3" evidence="4"/>
<proteinExistence type="inferred from homology"/>
<dbReference type="CDD" id="cd02203">
    <property type="entry name" value="PurL_repeat1"/>
    <property type="match status" value="1"/>
</dbReference>
<evidence type="ECO:0000256" key="2">
    <source>
        <dbReference type="ARBA" id="ARBA00004920"/>
    </source>
</evidence>
<dbReference type="GO" id="GO:0006189">
    <property type="term" value="P:'de novo' IMP biosynthetic process"/>
    <property type="evidence" value="ECO:0007669"/>
    <property type="project" value="UniProtKB-UniPathway"/>
</dbReference>
<dbReference type="FunFam" id="3.90.650.10:FF:000002">
    <property type="entry name" value="Phosphoribosylformylglycinamidine synthase"/>
    <property type="match status" value="1"/>
</dbReference>
<dbReference type="SUPFAM" id="SSF56042">
    <property type="entry name" value="PurM C-terminal domain-like"/>
    <property type="match status" value="2"/>
</dbReference>
<evidence type="ECO:0000256" key="16">
    <source>
        <dbReference type="ARBA" id="ARBA00057317"/>
    </source>
</evidence>
<dbReference type="InterPro" id="IPR036921">
    <property type="entry name" value="PurM-like_N_sf"/>
</dbReference>
<evidence type="ECO:0000256" key="9">
    <source>
        <dbReference type="ARBA" id="ARBA00022755"/>
    </source>
</evidence>
<feature type="domain" description="FGAR-AT PurM N-terminal-like" evidence="21">
    <location>
        <begin position="685"/>
        <end position="845"/>
    </location>
</feature>
<dbReference type="Pfam" id="PF18072">
    <property type="entry name" value="FGAR-AT_linker"/>
    <property type="match status" value="1"/>
</dbReference>
<dbReference type="Gene3D" id="3.40.50.880">
    <property type="match status" value="1"/>
</dbReference>
<dbReference type="NCBIfam" id="TIGR01735">
    <property type="entry name" value="FGAM_synt"/>
    <property type="match status" value="1"/>
</dbReference>
<evidence type="ECO:0000256" key="4">
    <source>
        <dbReference type="ARBA" id="ARBA00012747"/>
    </source>
</evidence>